<dbReference type="GO" id="GO:0005783">
    <property type="term" value="C:endoplasmic reticulum"/>
    <property type="evidence" value="ECO:0007669"/>
    <property type="project" value="TreeGrafter"/>
</dbReference>
<dbReference type="HOGENOM" id="CLU_1107283_0_0_1"/>
<organism evidence="3 4">
    <name type="scientific">Kuraishia capsulata CBS 1993</name>
    <dbReference type="NCBI Taxonomy" id="1382522"/>
    <lineage>
        <taxon>Eukaryota</taxon>
        <taxon>Fungi</taxon>
        <taxon>Dikarya</taxon>
        <taxon>Ascomycota</taxon>
        <taxon>Saccharomycotina</taxon>
        <taxon>Pichiomycetes</taxon>
        <taxon>Pichiales</taxon>
        <taxon>Pichiaceae</taxon>
        <taxon>Kuraishia</taxon>
    </lineage>
</organism>
<dbReference type="InterPro" id="IPR013715">
    <property type="entry name" value="DUF1746"/>
</dbReference>
<dbReference type="Proteomes" id="UP000019384">
    <property type="component" value="Unassembled WGS sequence"/>
</dbReference>
<feature type="transmembrane region" description="Helical" evidence="1">
    <location>
        <begin position="97"/>
        <end position="114"/>
    </location>
</feature>
<reference evidence="3" key="2">
    <citation type="submission" date="2014-02" db="EMBL/GenBank/DDBJ databases">
        <title>Complete DNA sequence of /Kuraishia capsulata/ illustrates novel genomic features among budding yeasts (/Saccharomycotina/).</title>
        <authorList>
            <person name="Morales L."/>
            <person name="Noel B."/>
            <person name="Porcel B."/>
            <person name="Marcet-Houben M."/>
            <person name="Hullo M-F."/>
            <person name="Sacerdot C."/>
            <person name="Tekaia F."/>
            <person name="Leh-Louis V."/>
            <person name="Despons L."/>
            <person name="Khanna V."/>
            <person name="Aury J-M."/>
            <person name="Barbe V."/>
            <person name="Couloux A."/>
            <person name="Labadie K."/>
            <person name="Pelletier E."/>
            <person name="Souciet J-L."/>
            <person name="Boekhout T."/>
            <person name="Gabaldon T."/>
            <person name="Wincker P."/>
            <person name="Dujon B."/>
        </authorList>
    </citation>
    <scope>NUCLEOTIDE SEQUENCE</scope>
    <source>
        <strain evidence="3">CBS 1993</strain>
    </source>
</reference>
<dbReference type="PANTHER" id="PTHR39405">
    <property type="entry name" value="DSC E3 UBIQUITIN LIGASE COMPLEX SUBUNIT 4"/>
    <property type="match status" value="1"/>
</dbReference>
<dbReference type="InterPro" id="IPR038967">
    <property type="entry name" value="Dsc4-like"/>
</dbReference>
<name>W6MXQ2_9ASCO</name>
<accession>W6MXQ2</accession>
<dbReference type="GeneID" id="34522660"/>
<keyword evidence="4" id="KW-1185">Reference proteome</keyword>
<dbReference type="EMBL" id="HG793130">
    <property type="protein sequence ID" value="CDK29285.1"/>
    <property type="molecule type" value="Genomic_DNA"/>
</dbReference>
<protein>
    <recommendedName>
        <fullName evidence="2">DUF1746 domain-containing protein</fullName>
    </recommendedName>
</protein>
<feature type="transmembrane region" description="Helical" evidence="1">
    <location>
        <begin position="149"/>
        <end position="172"/>
    </location>
</feature>
<sequence length="251" mass="28846">MSQPNEGAIQEVTDDIQLNDLRVRDLRRAEFQRNFAQTTELVTYSLILLLFLADESILRAGIRVFVQLVITNPFLQTNVRATDHTNDWKRIIAKKQLQMLMIVNCFCIAVHLMFPPGHVVTDTGMRLTDYTHGSTTLDIIGERKFQHWFFEYCYVLMLDIIIFSFQALMFCVECIHNQNITTEEEQAQIEGLQEIPPEGSKERADQEFDGYMGNVVLFSISPMKVLQIVARFSRGENTPEIDWTSVASSNA</sequence>
<dbReference type="Pfam" id="PF08508">
    <property type="entry name" value="DUF1746"/>
    <property type="match status" value="1"/>
</dbReference>
<keyword evidence="1" id="KW-0812">Transmembrane</keyword>
<gene>
    <name evidence="3" type="ORF">KUCA_T00005273001</name>
</gene>
<dbReference type="GO" id="GO:0032933">
    <property type="term" value="P:SREBP signaling pathway"/>
    <property type="evidence" value="ECO:0007669"/>
    <property type="project" value="InterPro"/>
</dbReference>
<dbReference type="PANTHER" id="PTHR39405:SF1">
    <property type="entry name" value="DSC E3 UBIQUITIN LIGASE COMPLEX SUBUNIT 4"/>
    <property type="match status" value="1"/>
</dbReference>
<evidence type="ECO:0000259" key="2">
    <source>
        <dbReference type="Pfam" id="PF08508"/>
    </source>
</evidence>
<dbReference type="AlphaFoldDB" id="W6MXQ2"/>
<evidence type="ECO:0000313" key="4">
    <source>
        <dbReference type="Proteomes" id="UP000019384"/>
    </source>
</evidence>
<dbReference type="GO" id="GO:0044695">
    <property type="term" value="C:Dsc E3 ubiquitin ligase complex"/>
    <property type="evidence" value="ECO:0007669"/>
    <property type="project" value="InterPro"/>
</dbReference>
<proteinExistence type="predicted"/>
<evidence type="ECO:0000313" key="3">
    <source>
        <dbReference type="EMBL" id="CDK29285.1"/>
    </source>
</evidence>
<feature type="domain" description="DUF1746" evidence="2">
    <location>
        <begin position="41"/>
        <end position="169"/>
    </location>
</feature>
<keyword evidence="1" id="KW-0472">Membrane</keyword>
<evidence type="ECO:0000256" key="1">
    <source>
        <dbReference type="SAM" id="Phobius"/>
    </source>
</evidence>
<dbReference type="RefSeq" id="XP_022461272.1">
    <property type="nucleotide sequence ID" value="XM_022600451.1"/>
</dbReference>
<keyword evidence="1" id="KW-1133">Transmembrane helix</keyword>
<reference evidence="3" key="1">
    <citation type="submission" date="2013-12" db="EMBL/GenBank/DDBJ databases">
        <authorList>
            <person name="Genoscope - CEA"/>
        </authorList>
    </citation>
    <scope>NUCLEOTIDE SEQUENCE</scope>
    <source>
        <strain evidence="3">CBS 1993</strain>
    </source>
</reference>